<dbReference type="Proteomes" id="UP000510934">
    <property type="component" value="Chromosome"/>
</dbReference>
<accession>A0A7D6A0U8</accession>
<evidence type="ECO:0000313" key="1">
    <source>
        <dbReference type="EMBL" id="QLJ13202.1"/>
    </source>
</evidence>
<dbReference type="EMBL" id="CP059052">
    <property type="protein sequence ID" value="QLJ13202.1"/>
    <property type="molecule type" value="Genomic_DNA"/>
</dbReference>
<gene>
    <name evidence="1" type="ORF">H0H12_22580</name>
</gene>
<dbReference type="InterPro" id="IPR022385">
    <property type="entry name" value="Rhs_assc_core"/>
</dbReference>
<reference evidence="1 2" key="1">
    <citation type="journal article" date="2009" name="Mikrobiologiia">
        <title>[Phenanthren biodegradation and interaction of Pseudomonas putida BS3701 and Burkholderia sp.BS3702 in plant rhizosphere].</title>
        <authorList>
            <person name="Ovchinnikova A.A."/>
            <person name="Vetrova A.A."/>
            <person name="Filonov A.E."/>
            <person name="Boronin A.M."/>
        </authorList>
    </citation>
    <scope>NUCLEOTIDE SEQUENCE [LARGE SCALE GENOMIC DNA]</scope>
    <source>
        <strain evidence="1 2">BS3701</strain>
    </source>
</reference>
<protein>
    <submittedName>
        <fullName evidence="1">RHS repeat-associated core domain-containing protein</fullName>
    </submittedName>
</protein>
<evidence type="ECO:0000313" key="2">
    <source>
        <dbReference type="Proteomes" id="UP000510934"/>
    </source>
</evidence>
<proteinExistence type="predicted"/>
<name>A0A7D6A0U8_PSEPU</name>
<dbReference type="SUPFAM" id="SSF56399">
    <property type="entry name" value="ADP-ribosylation"/>
    <property type="match status" value="1"/>
</dbReference>
<dbReference type="RefSeq" id="WP_180688698.1">
    <property type="nucleotide sequence ID" value="NZ_CP059052.1"/>
</dbReference>
<dbReference type="NCBIfam" id="TIGR03696">
    <property type="entry name" value="Rhs_assc_core"/>
    <property type="match status" value="1"/>
</dbReference>
<dbReference type="Gene3D" id="2.180.10.10">
    <property type="entry name" value="RHS repeat-associated core"/>
    <property type="match status" value="1"/>
</dbReference>
<sequence>MSNTRSSTEASFLLRRTYSPYGYHTLAPGISTQLAFNSEHILTRINCYLLGNGKRAYSPVLMRFLNPDPLSPFHRGGLNAYAYCACDPVNRTDPSGYSWGSPKKPRPLIDVKQGKLSSEVELMKGYMDDNKAQINMPTHVNFFKNDIRPEQKHKWVMTEDNKFIIGSYDDASGTDPSHSSIVAIAAKSKISHPTTISAGMLTIKDGVIQLNNESGHYLTPFDTLAYVKSHLKKLEGWKASGLKIRRVRFEHD</sequence>
<organism evidence="1 2">
    <name type="scientific">Pseudomonas putida</name>
    <name type="common">Arthrobacter siderocapsulatus</name>
    <dbReference type="NCBI Taxonomy" id="303"/>
    <lineage>
        <taxon>Bacteria</taxon>
        <taxon>Pseudomonadati</taxon>
        <taxon>Pseudomonadota</taxon>
        <taxon>Gammaproteobacteria</taxon>
        <taxon>Pseudomonadales</taxon>
        <taxon>Pseudomonadaceae</taxon>
        <taxon>Pseudomonas</taxon>
    </lineage>
</organism>
<dbReference type="AlphaFoldDB" id="A0A7D6A0U8"/>